<feature type="domain" description="DUF4140" evidence="2">
    <location>
        <begin position="65"/>
        <end position="146"/>
    </location>
</feature>
<dbReference type="InterPro" id="IPR011935">
    <property type="entry name" value="CHP02231"/>
</dbReference>
<feature type="region of interest" description="Disordered" evidence="1">
    <location>
        <begin position="331"/>
        <end position="366"/>
    </location>
</feature>
<accession>A0A1I8F6K2</accession>
<protein>
    <submittedName>
        <fullName evidence="4">DUF4140 domain-containing protein</fullName>
    </submittedName>
</protein>
<organism evidence="3 4">
    <name type="scientific">Macrostomum lignano</name>
    <dbReference type="NCBI Taxonomy" id="282301"/>
    <lineage>
        <taxon>Eukaryota</taxon>
        <taxon>Metazoa</taxon>
        <taxon>Spiralia</taxon>
        <taxon>Lophotrochozoa</taxon>
        <taxon>Platyhelminthes</taxon>
        <taxon>Rhabditophora</taxon>
        <taxon>Macrostomorpha</taxon>
        <taxon>Macrostomida</taxon>
        <taxon>Macrostomidae</taxon>
        <taxon>Macrostomum</taxon>
    </lineage>
</organism>
<dbReference type="InterPro" id="IPR025554">
    <property type="entry name" value="DUF4140"/>
</dbReference>
<name>A0A1I8F6K2_9PLAT</name>
<feature type="compositionally biased region" description="Polar residues" evidence="1">
    <location>
        <begin position="352"/>
        <end position="366"/>
    </location>
</feature>
<proteinExistence type="predicted"/>
<reference evidence="4" key="1">
    <citation type="submission" date="2016-11" db="UniProtKB">
        <authorList>
            <consortium name="WormBaseParasite"/>
        </authorList>
    </citation>
    <scope>IDENTIFICATION</scope>
</reference>
<dbReference type="Proteomes" id="UP000095280">
    <property type="component" value="Unplaced"/>
</dbReference>
<sequence length="437" mass="47028">GAAVAAAAAAVSTANASRSRAAELAPTEELEADPAPERLRLRIRLSQRWKTDRPYSADRTVRAVVIVYLDKAEVSRQLKLRSRAGARPKLVVRDLTAAIDGDSVRVELLGAATITDVVFSAAPSQSDEARRDADKLAATAELDRERRGRRPMQLGSWTGRLKQREVAGHVRDALRETADASRGPYDPKRVATLTGFFDLYEAQAARLRMKDAGPQAPGARFTRHSGARRGRCEHQAETRLKRSLTSLKRRSCITCVVHSRQRGAVLGCASACLPVGPVGWRLRASCGAPSRLSSLRSSGGHPGLEKAAVAAVSLSSPLVTSAAHRQQLSGKKFTGGGKQQQQQQQQPETIPESVNSTAGTQPVQSTKLDAPHLVSIPSDDGWHKVTVASIDLTPVFEYECVPQRSPYAYLKATVTNSSSYALLPGQANIFVDGCFVG</sequence>
<evidence type="ECO:0000313" key="4">
    <source>
        <dbReference type="WBParaSite" id="maker-unitig_22603-snap-gene-0.2-mRNA-1"/>
    </source>
</evidence>
<dbReference type="PANTHER" id="PTHR31005">
    <property type="entry name" value="DUF4139 DOMAIN-CONTAINING PROTEIN"/>
    <property type="match status" value="1"/>
</dbReference>
<dbReference type="Pfam" id="PF13600">
    <property type="entry name" value="DUF4140"/>
    <property type="match status" value="1"/>
</dbReference>
<dbReference type="AlphaFoldDB" id="A0A1I8F6K2"/>
<feature type="region of interest" description="Disordered" evidence="1">
    <location>
        <begin position="139"/>
        <end position="159"/>
    </location>
</feature>
<evidence type="ECO:0000259" key="2">
    <source>
        <dbReference type="Pfam" id="PF13600"/>
    </source>
</evidence>
<dbReference type="PANTHER" id="PTHR31005:SF8">
    <property type="entry name" value="DUF4139 DOMAIN-CONTAINING PROTEIN"/>
    <property type="match status" value="1"/>
</dbReference>
<feature type="region of interest" description="Disordered" evidence="1">
    <location>
        <begin position="210"/>
        <end position="231"/>
    </location>
</feature>
<keyword evidence="3" id="KW-1185">Reference proteome</keyword>
<evidence type="ECO:0000256" key="1">
    <source>
        <dbReference type="SAM" id="MobiDB-lite"/>
    </source>
</evidence>
<dbReference type="WBParaSite" id="maker-unitig_22603-snap-gene-0.2-mRNA-1">
    <property type="protein sequence ID" value="maker-unitig_22603-snap-gene-0.2-mRNA-1"/>
    <property type="gene ID" value="maker-unitig_22603-snap-gene-0.2"/>
</dbReference>
<evidence type="ECO:0000313" key="3">
    <source>
        <dbReference type="Proteomes" id="UP000095280"/>
    </source>
</evidence>